<organism evidence="2">
    <name type="scientific">Mytilinidion resinicola</name>
    <dbReference type="NCBI Taxonomy" id="574789"/>
    <lineage>
        <taxon>Eukaryota</taxon>
        <taxon>Fungi</taxon>
        <taxon>Dikarya</taxon>
        <taxon>Ascomycota</taxon>
        <taxon>Pezizomycotina</taxon>
        <taxon>Dothideomycetes</taxon>
        <taxon>Pleosporomycetidae</taxon>
        <taxon>Mytilinidiales</taxon>
        <taxon>Mytilinidiaceae</taxon>
        <taxon>Mytilinidion</taxon>
    </lineage>
</organism>
<dbReference type="GeneID" id="54453822"/>
<dbReference type="EMBL" id="MU003717">
    <property type="protein sequence ID" value="KAF2803585.1"/>
    <property type="molecule type" value="Genomic_DNA"/>
</dbReference>
<reference evidence="4" key="3">
    <citation type="submission" date="2025-04" db="UniProtKB">
        <authorList>
            <consortium name="RefSeq"/>
        </authorList>
    </citation>
    <scope>IDENTIFICATION</scope>
    <source>
        <strain evidence="4">CBS 304.34</strain>
    </source>
</reference>
<feature type="region of interest" description="Disordered" evidence="1">
    <location>
        <begin position="94"/>
        <end position="177"/>
    </location>
</feature>
<dbReference type="RefSeq" id="XP_033570549.1">
    <property type="nucleotide sequence ID" value="XM_033712929.1"/>
</dbReference>
<protein>
    <submittedName>
        <fullName evidence="2 4">Uncharacterized protein</fullName>
    </submittedName>
</protein>
<name>A0A6A6Y5T0_9PEZI</name>
<sequence length="177" mass="19298">MSSREDGSPSMATEHNLVPVLSRFLVLALDIQPPQVALIERYLAHITTEEGPTLQRLLEHPDRPGDIITPDEINALDQEGQMALLNFICGPEPSSDTAVAESMEIEMDEDEAVESYAPSKQGPSAGETTNDLISGDEMEMDEAPEHQPTLPTLNSGTRSGGTTDGDRKRKRDLEDDV</sequence>
<gene>
    <name evidence="2 4" type="ORF">BDZ99DRAFT_167205</name>
</gene>
<feature type="compositionally biased region" description="Acidic residues" evidence="1">
    <location>
        <begin position="103"/>
        <end position="113"/>
    </location>
</feature>
<dbReference type="OrthoDB" id="10509047at2759"/>
<evidence type="ECO:0000256" key="1">
    <source>
        <dbReference type="SAM" id="MobiDB-lite"/>
    </source>
</evidence>
<keyword evidence="3" id="KW-1185">Reference proteome</keyword>
<feature type="compositionally biased region" description="Basic and acidic residues" evidence="1">
    <location>
        <begin position="164"/>
        <end position="177"/>
    </location>
</feature>
<evidence type="ECO:0000313" key="3">
    <source>
        <dbReference type="Proteomes" id="UP000504636"/>
    </source>
</evidence>
<reference evidence="4" key="2">
    <citation type="submission" date="2020-04" db="EMBL/GenBank/DDBJ databases">
        <authorList>
            <consortium name="NCBI Genome Project"/>
        </authorList>
    </citation>
    <scope>NUCLEOTIDE SEQUENCE</scope>
    <source>
        <strain evidence="4">CBS 304.34</strain>
    </source>
</reference>
<evidence type="ECO:0000313" key="2">
    <source>
        <dbReference type="EMBL" id="KAF2803585.1"/>
    </source>
</evidence>
<dbReference type="AlphaFoldDB" id="A0A6A6Y5T0"/>
<dbReference type="Proteomes" id="UP000504636">
    <property type="component" value="Unplaced"/>
</dbReference>
<accession>A0A6A6Y5T0</accession>
<evidence type="ECO:0000313" key="4">
    <source>
        <dbReference type="RefSeq" id="XP_033570549.1"/>
    </source>
</evidence>
<proteinExistence type="predicted"/>
<reference evidence="2 4" key="1">
    <citation type="journal article" date="2020" name="Stud. Mycol.">
        <title>101 Dothideomycetes genomes: a test case for predicting lifestyles and emergence of pathogens.</title>
        <authorList>
            <person name="Haridas S."/>
            <person name="Albert R."/>
            <person name="Binder M."/>
            <person name="Bloem J."/>
            <person name="Labutti K."/>
            <person name="Salamov A."/>
            <person name="Andreopoulos B."/>
            <person name="Baker S."/>
            <person name="Barry K."/>
            <person name="Bills G."/>
            <person name="Bluhm B."/>
            <person name="Cannon C."/>
            <person name="Castanera R."/>
            <person name="Culley D."/>
            <person name="Daum C."/>
            <person name="Ezra D."/>
            <person name="Gonzalez J."/>
            <person name="Henrissat B."/>
            <person name="Kuo A."/>
            <person name="Liang C."/>
            <person name="Lipzen A."/>
            <person name="Lutzoni F."/>
            <person name="Magnuson J."/>
            <person name="Mondo S."/>
            <person name="Nolan M."/>
            <person name="Ohm R."/>
            <person name="Pangilinan J."/>
            <person name="Park H.-J."/>
            <person name="Ramirez L."/>
            <person name="Alfaro M."/>
            <person name="Sun H."/>
            <person name="Tritt A."/>
            <person name="Yoshinaga Y."/>
            <person name="Zwiers L.-H."/>
            <person name="Turgeon B."/>
            <person name="Goodwin S."/>
            <person name="Spatafora J."/>
            <person name="Crous P."/>
            <person name="Grigoriev I."/>
        </authorList>
    </citation>
    <scope>NUCLEOTIDE SEQUENCE</scope>
    <source>
        <strain evidence="2 4">CBS 304.34</strain>
    </source>
</reference>